<dbReference type="Proteomes" id="UP000299102">
    <property type="component" value="Unassembled WGS sequence"/>
</dbReference>
<reference evidence="1 2" key="1">
    <citation type="journal article" date="2019" name="Commun. Biol.">
        <title>The bagworm genome reveals a unique fibroin gene that provides high tensile strength.</title>
        <authorList>
            <person name="Kono N."/>
            <person name="Nakamura H."/>
            <person name="Ohtoshi R."/>
            <person name="Tomita M."/>
            <person name="Numata K."/>
            <person name="Arakawa K."/>
        </authorList>
    </citation>
    <scope>NUCLEOTIDE SEQUENCE [LARGE SCALE GENOMIC DNA]</scope>
</reference>
<comment type="caution">
    <text evidence="1">The sequence shown here is derived from an EMBL/GenBank/DDBJ whole genome shotgun (WGS) entry which is preliminary data.</text>
</comment>
<keyword evidence="2" id="KW-1185">Reference proteome</keyword>
<organism evidence="1 2">
    <name type="scientific">Eumeta variegata</name>
    <name type="common">Bagworm moth</name>
    <name type="synonym">Eumeta japonica</name>
    <dbReference type="NCBI Taxonomy" id="151549"/>
    <lineage>
        <taxon>Eukaryota</taxon>
        <taxon>Metazoa</taxon>
        <taxon>Ecdysozoa</taxon>
        <taxon>Arthropoda</taxon>
        <taxon>Hexapoda</taxon>
        <taxon>Insecta</taxon>
        <taxon>Pterygota</taxon>
        <taxon>Neoptera</taxon>
        <taxon>Endopterygota</taxon>
        <taxon>Lepidoptera</taxon>
        <taxon>Glossata</taxon>
        <taxon>Ditrysia</taxon>
        <taxon>Tineoidea</taxon>
        <taxon>Psychidae</taxon>
        <taxon>Oiketicinae</taxon>
        <taxon>Eumeta</taxon>
    </lineage>
</organism>
<evidence type="ECO:0000313" key="1">
    <source>
        <dbReference type="EMBL" id="GBP93701.1"/>
    </source>
</evidence>
<evidence type="ECO:0000313" key="2">
    <source>
        <dbReference type="Proteomes" id="UP000299102"/>
    </source>
</evidence>
<accession>A0A4C1ZY06</accession>
<protein>
    <submittedName>
        <fullName evidence="1">Uncharacterized protein</fullName>
    </submittedName>
</protein>
<sequence>MIFFDLCQIKQIAPCQGEHEHERAAETAFRHSVGDDGDHYLVVRNNSMGMPIDLSVEDDARCPNATVLRSFPALTRPGWRRFVKKGAGAGHRR</sequence>
<dbReference type="AlphaFoldDB" id="A0A4C1ZY06"/>
<dbReference type="EMBL" id="BGZK01002408">
    <property type="protein sequence ID" value="GBP93701.1"/>
    <property type="molecule type" value="Genomic_DNA"/>
</dbReference>
<gene>
    <name evidence="1" type="ORF">EVAR_68194_1</name>
</gene>
<proteinExistence type="predicted"/>
<name>A0A4C1ZY06_EUMVA</name>